<gene>
    <name evidence="2" type="ORF">AMJ82_12250</name>
</gene>
<dbReference type="AlphaFoldDB" id="A0A0S8FY59"/>
<sequence>MNSPPLHSRRRNDTDGNHVIQRNSTGEKRGGEQDRVELTILSLKGGILYDINLPGTEPGHPSLSFKDEG</sequence>
<name>A0A0S8FY59_UNCT6</name>
<evidence type="ECO:0000256" key="1">
    <source>
        <dbReference type="SAM" id="MobiDB-lite"/>
    </source>
</evidence>
<protein>
    <submittedName>
        <fullName evidence="2">Uncharacterized protein</fullName>
    </submittedName>
</protein>
<evidence type="ECO:0000313" key="2">
    <source>
        <dbReference type="EMBL" id="KPK65695.1"/>
    </source>
</evidence>
<organism evidence="2 3">
    <name type="scientific">candidate division TA06 bacterium SM23_40</name>
    <dbReference type="NCBI Taxonomy" id="1703774"/>
    <lineage>
        <taxon>Bacteria</taxon>
        <taxon>Bacteria division TA06</taxon>
    </lineage>
</organism>
<evidence type="ECO:0000313" key="3">
    <source>
        <dbReference type="Proteomes" id="UP000051717"/>
    </source>
</evidence>
<proteinExistence type="predicted"/>
<feature type="region of interest" description="Disordered" evidence="1">
    <location>
        <begin position="1"/>
        <end position="33"/>
    </location>
</feature>
<dbReference type="Proteomes" id="UP000051717">
    <property type="component" value="Unassembled WGS sequence"/>
</dbReference>
<dbReference type="EMBL" id="LJUI01000182">
    <property type="protein sequence ID" value="KPK65695.1"/>
    <property type="molecule type" value="Genomic_DNA"/>
</dbReference>
<comment type="caution">
    <text evidence="2">The sequence shown here is derived from an EMBL/GenBank/DDBJ whole genome shotgun (WGS) entry which is preliminary data.</text>
</comment>
<reference evidence="2 3" key="1">
    <citation type="journal article" date="2015" name="Microbiome">
        <title>Genomic resolution of linkages in carbon, nitrogen, and sulfur cycling among widespread estuary sediment bacteria.</title>
        <authorList>
            <person name="Baker B.J."/>
            <person name="Lazar C.S."/>
            <person name="Teske A.P."/>
            <person name="Dick G.J."/>
        </authorList>
    </citation>
    <scope>NUCLEOTIDE SEQUENCE [LARGE SCALE GENOMIC DNA]</scope>
    <source>
        <strain evidence="2">SM23_40</strain>
    </source>
</reference>
<accession>A0A0S8FY59</accession>